<keyword evidence="8" id="KW-0969">Cilium</keyword>
<evidence type="ECO:0000259" key="7">
    <source>
        <dbReference type="Pfam" id="PF00460"/>
    </source>
</evidence>
<dbReference type="Pfam" id="PF00460">
    <property type="entry name" value="Flg_bb_rod"/>
    <property type="match status" value="1"/>
</dbReference>
<comment type="similarity">
    <text evidence="2 6">Belongs to the flagella basal body rod proteins family.</text>
</comment>
<evidence type="ECO:0000256" key="1">
    <source>
        <dbReference type="ARBA" id="ARBA00004117"/>
    </source>
</evidence>
<name>A0ABW8T2V3_9CLOT</name>
<feature type="domain" description="Flagellar basal body rod protein N-terminal" evidence="7">
    <location>
        <begin position="19"/>
        <end position="43"/>
    </location>
</feature>
<dbReference type="EMBL" id="JBJHZZ010000003">
    <property type="protein sequence ID" value="MFL0246783.1"/>
    <property type="molecule type" value="Genomic_DNA"/>
</dbReference>
<proteinExistence type="inferred from homology"/>
<protein>
    <recommendedName>
        <fullName evidence="3 6">Flagellar basal body rod protein FlgB</fullName>
    </recommendedName>
</protein>
<keyword evidence="9" id="KW-1185">Reference proteome</keyword>
<keyword evidence="8" id="KW-0282">Flagellum</keyword>
<dbReference type="PIRSF" id="PIRSF002889">
    <property type="entry name" value="Rod_FlgB"/>
    <property type="match status" value="1"/>
</dbReference>
<evidence type="ECO:0000256" key="5">
    <source>
        <dbReference type="ARBA" id="ARBA00024934"/>
    </source>
</evidence>
<gene>
    <name evidence="8" type="primary">flgB</name>
    <name evidence="8" type="ORF">ACJDUG_07355</name>
</gene>
<dbReference type="RefSeq" id="WP_406769250.1">
    <property type="nucleotide sequence ID" value="NZ_JBJHZZ010000003.1"/>
</dbReference>
<keyword evidence="4 6" id="KW-0975">Bacterial flagellum</keyword>
<evidence type="ECO:0000256" key="3">
    <source>
        <dbReference type="ARBA" id="ARBA00014376"/>
    </source>
</evidence>
<comment type="subcellular location">
    <subcellularLocation>
        <location evidence="1 6">Bacterial flagellum basal body</location>
    </subcellularLocation>
</comment>
<evidence type="ECO:0000313" key="9">
    <source>
        <dbReference type="Proteomes" id="UP001623591"/>
    </source>
</evidence>
<keyword evidence="8" id="KW-0966">Cell projection</keyword>
<dbReference type="NCBIfam" id="TIGR01396">
    <property type="entry name" value="FlgB"/>
    <property type="match status" value="1"/>
</dbReference>
<evidence type="ECO:0000313" key="8">
    <source>
        <dbReference type="EMBL" id="MFL0246783.1"/>
    </source>
</evidence>
<comment type="caution">
    <text evidence="8">The sequence shown here is derived from an EMBL/GenBank/DDBJ whole genome shotgun (WGS) entry which is preliminary data.</text>
</comment>
<accession>A0ABW8T2V3</accession>
<comment type="subunit">
    <text evidence="6">The basal body constitutes a major portion of the flagellar organelle and consists of a number of rings mounted on a central rod.</text>
</comment>
<sequence length="135" mass="15201">MNVNNLSKSQYVYDLIKEGLDASSLRSKVIANNISNLNTKDYKAYYVSFEDNLKKSIDDVELKTTNEKHIKDDKAGSDINVEQDLTSSMNQDGNNVDVDNQMANQAANNLMYNALISQVNSRISLERYIIKDGRG</sequence>
<evidence type="ECO:0000256" key="6">
    <source>
        <dbReference type="PIRNR" id="PIRNR002889"/>
    </source>
</evidence>
<evidence type="ECO:0000256" key="2">
    <source>
        <dbReference type="ARBA" id="ARBA00009677"/>
    </source>
</evidence>
<dbReference type="InterPro" id="IPR001444">
    <property type="entry name" value="Flag_bb_rod_N"/>
</dbReference>
<dbReference type="PROSITE" id="PS00588">
    <property type="entry name" value="FLAGELLA_BB_ROD"/>
    <property type="match status" value="1"/>
</dbReference>
<dbReference type="InterPro" id="IPR006300">
    <property type="entry name" value="FlgB"/>
</dbReference>
<dbReference type="Proteomes" id="UP001623591">
    <property type="component" value="Unassembled WGS sequence"/>
</dbReference>
<comment type="function">
    <text evidence="5 6">Structural component of flagellum, the bacterial motility apparatus. Part of the rod structure of flagellar basal body.</text>
</comment>
<dbReference type="InterPro" id="IPR019776">
    <property type="entry name" value="Flagellar_basal_body_rod_CS"/>
</dbReference>
<dbReference type="NCBIfam" id="NF009266">
    <property type="entry name" value="PRK12623.1"/>
    <property type="match status" value="1"/>
</dbReference>
<reference evidence="8 9" key="1">
    <citation type="submission" date="2024-11" db="EMBL/GenBank/DDBJ databases">
        <authorList>
            <person name="Heng Y.C."/>
            <person name="Lim A.C.H."/>
            <person name="Lee J.K.Y."/>
            <person name="Kittelmann S."/>
        </authorList>
    </citation>
    <scope>NUCLEOTIDE SEQUENCE [LARGE SCALE GENOMIC DNA]</scope>
    <source>
        <strain evidence="8 9">WILCCON 0185</strain>
    </source>
</reference>
<organism evidence="8 9">
    <name type="scientific">Candidatus Clostridium stratigraminis</name>
    <dbReference type="NCBI Taxonomy" id="3381661"/>
    <lineage>
        <taxon>Bacteria</taxon>
        <taxon>Bacillati</taxon>
        <taxon>Bacillota</taxon>
        <taxon>Clostridia</taxon>
        <taxon>Eubacteriales</taxon>
        <taxon>Clostridiaceae</taxon>
        <taxon>Clostridium</taxon>
    </lineage>
</organism>
<evidence type="ECO:0000256" key="4">
    <source>
        <dbReference type="ARBA" id="ARBA00023143"/>
    </source>
</evidence>